<protein>
    <submittedName>
        <fullName evidence="1">Uncharacterized protein</fullName>
    </submittedName>
</protein>
<dbReference type="EMBL" id="JARPOI010000007">
    <property type="protein sequence ID" value="KAJ9177079.1"/>
    <property type="molecule type" value="Genomic_DNA"/>
</dbReference>
<name>A0ABQ9M9V8_HEVBR</name>
<evidence type="ECO:0000313" key="2">
    <source>
        <dbReference type="Proteomes" id="UP001174677"/>
    </source>
</evidence>
<reference evidence="1" key="1">
    <citation type="journal article" date="2023" name="Plant Biotechnol. J.">
        <title>Chromosome-level wild Hevea brasiliensis genome provides new tools for genomic-assisted breeding and valuable loci to elevate rubber yield.</title>
        <authorList>
            <person name="Cheng H."/>
            <person name="Song X."/>
            <person name="Hu Y."/>
            <person name="Wu T."/>
            <person name="Yang Q."/>
            <person name="An Z."/>
            <person name="Feng S."/>
            <person name="Deng Z."/>
            <person name="Wu W."/>
            <person name="Zeng X."/>
            <person name="Tu M."/>
            <person name="Wang X."/>
            <person name="Huang H."/>
        </authorList>
    </citation>
    <scope>NUCLEOTIDE SEQUENCE</scope>
    <source>
        <strain evidence="1">MT/VB/25A 57/8</strain>
    </source>
</reference>
<gene>
    <name evidence="1" type="ORF">P3X46_012331</name>
</gene>
<keyword evidence="2" id="KW-1185">Reference proteome</keyword>
<organism evidence="1 2">
    <name type="scientific">Hevea brasiliensis</name>
    <name type="common">Para rubber tree</name>
    <name type="synonym">Siphonia brasiliensis</name>
    <dbReference type="NCBI Taxonomy" id="3981"/>
    <lineage>
        <taxon>Eukaryota</taxon>
        <taxon>Viridiplantae</taxon>
        <taxon>Streptophyta</taxon>
        <taxon>Embryophyta</taxon>
        <taxon>Tracheophyta</taxon>
        <taxon>Spermatophyta</taxon>
        <taxon>Magnoliopsida</taxon>
        <taxon>eudicotyledons</taxon>
        <taxon>Gunneridae</taxon>
        <taxon>Pentapetalae</taxon>
        <taxon>rosids</taxon>
        <taxon>fabids</taxon>
        <taxon>Malpighiales</taxon>
        <taxon>Euphorbiaceae</taxon>
        <taxon>Crotonoideae</taxon>
        <taxon>Micrandreae</taxon>
        <taxon>Hevea</taxon>
    </lineage>
</organism>
<sequence>SYYGSCGGTGSHYLVYGTLANGIYASSNSNFYPYMQYGWGFDCQYPQHHFKYPIVASSGVPPQHYSAPISLNAIPRSQAAGASVSAALAAPTPTVATLAPNYPAQTNSLLPMNSV</sequence>
<feature type="non-terminal residue" evidence="1">
    <location>
        <position position="1"/>
    </location>
</feature>
<proteinExistence type="predicted"/>
<evidence type="ECO:0000313" key="1">
    <source>
        <dbReference type="EMBL" id="KAJ9177079.1"/>
    </source>
</evidence>
<accession>A0ABQ9M9V8</accession>
<comment type="caution">
    <text evidence="1">The sequence shown here is derived from an EMBL/GenBank/DDBJ whole genome shotgun (WGS) entry which is preliminary data.</text>
</comment>
<dbReference type="Proteomes" id="UP001174677">
    <property type="component" value="Chromosome 7"/>
</dbReference>